<dbReference type="STRING" id="361077.A0A151ZIE4"/>
<keyword evidence="8" id="KW-1185">Reference proteome</keyword>
<dbReference type="PROSITE" id="PS50255">
    <property type="entry name" value="CYTOCHROME_B5_2"/>
    <property type="match status" value="1"/>
</dbReference>
<dbReference type="InParanoid" id="A0A151ZIE4"/>
<evidence type="ECO:0000313" key="7">
    <source>
        <dbReference type="EMBL" id="KYQ93650.1"/>
    </source>
</evidence>
<dbReference type="InterPro" id="IPR001199">
    <property type="entry name" value="Cyt_B5-like_heme/steroid-bd"/>
</dbReference>
<keyword evidence="3 4" id="KW-0408">Iron</keyword>
<protein>
    <submittedName>
        <fullName evidence="7">Cytochrome b5 domain-containing protein</fullName>
    </submittedName>
</protein>
<dbReference type="GO" id="GO:0004128">
    <property type="term" value="F:cytochrome-b5 reductase activity, acting on NAD(P)H"/>
    <property type="evidence" value="ECO:0007669"/>
    <property type="project" value="TreeGrafter"/>
</dbReference>
<proteinExistence type="inferred from homology"/>
<dbReference type="Pfam" id="PF00173">
    <property type="entry name" value="Cyt-b5"/>
    <property type="match status" value="1"/>
</dbReference>
<dbReference type="Proteomes" id="UP000076078">
    <property type="component" value="Unassembled WGS sequence"/>
</dbReference>
<dbReference type="GO" id="GO:0046872">
    <property type="term" value="F:metal ion binding"/>
    <property type="evidence" value="ECO:0007669"/>
    <property type="project" value="UniProtKB-UniRule"/>
</dbReference>
<evidence type="ECO:0000256" key="3">
    <source>
        <dbReference type="ARBA" id="ARBA00023004"/>
    </source>
</evidence>
<feature type="region of interest" description="Disordered" evidence="5">
    <location>
        <begin position="1"/>
        <end position="74"/>
    </location>
</feature>
<evidence type="ECO:0000256" key="2">
    <source>
        <dbReference type="ARBA" id="ARBA00022723"/>
    </source>
</evidence>
<name>A0A151ZIE4_TIELA</name>
<dbReference type="PRINTS" id="PR00363">
    <property type="entry name" value="CYTOCHROMEB5"/>
</dbReference>
<dbReference type="GO" id="GO:0005737">
    <property type="term" value="C:cytoplasm"/>
    <property type="evidence" value="ECO:0007669"/>
    <property type="project" value="TreeGrafter"/>
</dbReference>
<comment type="similarity">
    <text evidence="4">Belongs to the cytochrome b5 family.</text>
</comment>
<keyword evidence="1 4" id="KW-0349">Heme</keyword>
<evidence type="ECO:0000256" key="4">
    <source>
        <dbReference type="RuleBase" id="RU362121"/>
    </source>
</evidence>
<dbReference type="PROSITE" id="PS00191">
    <property type="entry name" value="CYTOCHROME_B5_1"/>
    <property type="match status" value="1"/>
</dbReference>
<dbReference type="OMA" id="GHSQLDW"/>
<feature type="compositionally biased region" description="Low complexity" evidence="5">
    <location>
        <begin position="1"/>
        <end position="12"/>
    </location>
</feature>
<dbReference type="InterPro" id="IPR018506">
    <property type="entry name" value="Cyt_B5_heme-BS"/>
</dbReference>
<dbReference type="EMBL" id="LODT01000025">
    <property type="protein sequence ID" value="KYQ93650.1"/>
    <property type="molecule type" value="Genomic_DNA"/>
</dbReference>
<evidence type="ECO:0000256" key="1">
    <source>
        <dbReference type="ARBA" id="ARBA00022617"/>
    </source>
</evidence>
<dbReference type="GO" id="GO:0020037">
    <property type="term" value="F:heme binding"/>
    <property type="evidence" value="ECO:0007669"/>
    <property type="project" value="UniProtKB-UniRule"/>
</dbReference>
<dbReference type="Gene3D" id="3.10.120.10">
    <property type="entry name" value="Cytochrome b5-like heme/steroid binding domain"/>
    <property type="match status" value="1"/>
</dbReference>
<keyword evidence="2 4" id="KW-0479">Metal-binding</keyword>
<dbReference type="AlphaFoldDB" id="A0A151ZIE4"/>
<dbReference type="InterPro" id="IPR051872">
    <property type="entry name" value="Cytochrome_b5/Flavoprotein_Rdt"/>
</dbReference>
<dbReference type="PANTHER" id="PTHR46237:SF1">
    <property type="entry name" value="CYTOCHROME B5 REDUCTASE 4"/>
    <property type="match status" value="1"/>
</dbReference>
<dbReference type="FunFam" id="3.10.120.10:FF:000001">
    <property type="entry name" value="Cytochrome b5 reductase 4"/>
    <property type="match status" value="1"/>
</dbReference>
<dbReference type="SUPFAM" id="SSF55856">
    <property type="entry name" value="Cytochrome b5-like heme/steroid binding domain"/>
    <property type="match status" value="1"/>
</dbReference>
<sequence>MMNYNNNNNNNNSGISAIKLLPTPEEVEEKKNGRRKKKVPLPPGHSQLDWMRKQQQMPPLGGVGHVTPSELQKHNKEDDAWTVFRGKVYNITDYLNFHPGGKPELMRAAGMDCTEMFNFRHDWVNFESMLLKYFIGYLVPEATGSVSQE</sequence>
<organism evidence="7 8">
    <name type="scientific">Tieghemostelium lacteum</name>
    <name type="common">Slime mold</name>
    <name type="synonym">Dictyostelium lacteum</name>
    <dbReference type="NCBI Taxonomy" id="361077"/>
    <lineage>
        <taxon>Eukaryota</taxon>
        <taxon>Amoebozoa</taxon>
        <taxon>Evosea</taxon>
        <taxon>Eumycetozoa</taxon>
        <taxon>Dictyostelia</taxon>
        <taxon>Dictyosteliales</taxon>
        <taxon>Raperosteliaceae</taxon>
        <taxon>Tieghemostelium</taxon>
    </lineage>
</organism>
<feature type="domain" description="Cytochrome b5 heme-binding" evidence="6">
    <location>
        <begin position="63"/>
        <end position="139"/>
    </location>
</feature>
<comment type="caution">
    <text evidence="7">The sequence shown here is derived from an EMBL/GenBank/DDBJ whole genome shotgun (WGS) entry which is preliminary data.</text>
</comment>
<evidence type="ECO:0000256" key="5">
    <source>
        <dbReference type="SAM" id="MobiDB-lite"/>
    </source>
</evidence>
<evidence type="ECO:0000259" key="6">
    <source>
        <dbReference type="PROSITE" id="PS50255"/>
    </source>
</evidence>
<dbReference type="OrthoDB" id="432299at2759"/>
<dbReference type="PANTHER" id="PTHR46237">
    <property type="entry name" value="CYTOCHROME B5 REDUCTASE 4 FAMILY MEMBER"/>
    <property type="match status" value="1"/>
</dbReference>
<evidence type="ECO:0000313" key="8">
    <source>
        <dbReference type="Proteomes" id="UP000076078"/>
    </source>
</evidence>
<gene>
    <name evidence="7" type="ORF">DLAC_05033</name>
</gene>
<accession>A0A151ZIE4</accession>
<dbReference type="InterPro" id="IPR036400">
    <property type="entry name" value="Cyt_B5-like_heme/steroid_sf"/>
</dbReference>
<dbReference type="SMART" id="SM01117">
    <property type="entry name" value="Cyt-b5"/>
    <property type="match status" value="1"/>
</dbReference>
<reference evidence="7 8" key="1">
    <citation type="submission" date="2015-12" db="EMBL/GenBank/DDBJ databases">
        <title>Dictyostelia acquired genes for synthesis and detection of signals that induce cell-type specialization by lateral gene transfer from prokaryotes.</title>
        <authorList>
            <person name="Gloeckner G."/>
            <person name="Schaap P."/>
        </authorList>
    </citation>
    <scope>NUCLEOTIDE SEQUENCE [LARGE SCALE GENOMIC DNA]</scope>
    <source>
        <strain evidence="7 8">TK</strain>
    </source>
</reference>